<sequence length="221" mass="25681">MLFQTKSALSYRGGQACFPVKSPLAREICEKLTEALGFDVYIVGGAIRQMDRQFRWGGQAILDGDKFLMDHSRDFDILIETCPYTTGKKIDQEKVRKFVRSMIYHRTGILFQNVIDCIILPRYFQQIDLFSNAVKFDGSWVESLNLPFGEDYINTDNRAYQKGAAGRMQLRMLINHSHLRPGNKEWFADESQIVPKELQSHSYYPVYLDKIEQLKLQYGCR</sequence>
<proteinExistence type="predicted"/>
<evidence type="ECO:0000313" key="1">
    <source>
        <dbReference type="EMBL" id="CAB4159971.1"/>
    </source>
</evidence>
<organism evidence="1">
    <name type="scientific">uncultured Caudovirales phage</name>
    <dbReference type="NCBI Taxonomy" id="2100421"/>
    <lineage>
        <taxon>Viruses</taxon>
        <taxon>Duplodnaviria</taxon>
        <taxon>Heunggongvirae</taxon>
        <taxon>Uroviricota</taxon>
        <taxon>Caudoviricetes</taxon>
        <taxon>Peduoviridae</taxon>
        <taxon>Maltschvirus</taxon>
        <taxon>Maltschvirus maltsch</taxon>
    </lineage>
</organism>
<dbReference type="EMBL" id="LR796696">
    <property type="protein sequence ID" value="CAB4159971.1"/>
    <property type="molecule type" value="Genomic_DNA"/>
</dbReference>
<reference evidence="1" key="1">
    <citation type="submission" date="2020-04" db="EMBL/GenBank/DDBJ databases">
        <authorList>
            <person name="Chiriac C."/>
            <person name="Salcher M."/>
            <person name="Ghai R."/>
            <person name="Kavagutti S V."/>
        </authorList>
    </citation>
    <scope>NUCLEOTIDE SEQUENCE</scope>
</reference>
<accession>A0A6J5NRJ4</accession>
<gene>
    <name evidence="1" type="ORF">UFOVP724_31</name>
</gene>
<name>A0A6J5NRJ4_9CAUD</name>
<protein>
    <submittedName>
        <fullName evidence="1">Uncharacterized protein</fullName>
    </submittedName>
</protein>